<dbReference type="CDD" id="cd07377">
    <property type="entry name" value="WHTH_GntR"/>
    <property type="match status" value="1"/>
</dbReference>
<dbReference type="Pfam" id="PF13377">
    <property type="entry name" value="Peripla_BP_3"/>
    <property type="match status" value="1"/>
</dbReference>
<dbReference type="SUPFAM" id="SSF46785">
    <property type="entry name" value="Winged helix' DNA-binding domain"/>
    <property type="match status" value="1"/>
</dbReference>
<evidence type="ECO:0000259" key="4">
    <source>
        <dbReference type="SMART" id="SM00419"/>
    </source>
</evidence>
<dbReference type="EMBL" id="AP024702">
    <property type="protein sequence ID" value="BCX47706.1"/>
    <property type="molecule type" value="Genomic_DNA"/>
</dbReference>
<evidence type="ECO:0000256" key="3">
    <source>
        <dbReference type="ARBA" id="ARBA00023163"/>
    </source>
</evidence>
<reference evidence="5 6" key="1">
    <citation type="submission" date="2021-06" db="EMBL/GenBank/DDBJ databases">
        <title>Complete genome of Haloferula helveola possessing various polysaccharide degrading enzymes.</title>
        <authorList>
            <person name="Takami H."/>
            <person name="Huang C."/>
            <person name="Hamasaki K."/>
        </authorList>
    </citation>
    <scope>NUCLEOTIDE SEQUENCE [LARGE SCALE GENOMIC DNA]</scope>
    <source>
        <strain evidence="5 6">CN-1</strain>
    </source>
</reference>
<keyword evidence="2" id="KW-0238">DNA-binding</keyword>
<sequence>MARMERPKLADLVASALSEAIGGGRWEERLPGSRVLAEEFGASVPTVSKALRQLERQGLIEGCGSRKAYRIADPGDARRSPDLPAPERKAIILTHADIGTLPHSTRQVIDTSRAMLVRRGWSVESRTFDFLHAKRPHRSWDHLVPLDPELPMVAVFGRHALEKWAHGHGLRMAFLGGTTARPETPMIAVKSSLLAAEAVRRLTDMGHRRIILPVCDRPPAFADSIKQAVREGLERVGVTYVPKFHTPESDYQRPDVIRGMIESAFASNPPTAIVMLDWKEFVTAACALARMGFLIPRDVSVVILNEQAETDWFLPKLSCFRFPVTRMASAVARWVSEGTSTAGSNFLSADFDEGGSIAPPRER</sequence>
<dbReference type="Gene3D" id="1.10.10.10">
    <property type="entry name" value="Winged helix-like DNA-binding domain superfamily/Winged helix DNA-binding domain"/>
    <property type="match status" value="1"/>
</dbReference>
<dbReference type="SUPFAM" id="SSF53822">
    <property type="entry name" value="Periplasmic binding protein-like I"/>
    <property type="match status" value="1"/>
</dbReference>
<dbReference type="Gene3D" id="3.40.50.2300">
    <property type="match status" value="2"/>
</dbReference>
<evidence type="ECO:0000256" key="1">
    <source>
        <dbReference type="ARBA" id="ARBA00023015"/>
    </source>
</evidence>
<evidence type="ECO:0000313" key="5">
    <source>
        <dbReference type="EMBL" id="BCX47706.1"/>
    </source>
</evidence>
<keyword evidence="6" id="KW-1185">Reference proteome</keyword>
<dbReference type="InterPro" id="IPR046335">
    <property type="entry name" value="LacI/GalR-like_sensor"/>
</dbReference>
<keyword evidence="3" id="KW-0804">Transcription</keyword>
<dbReference type="SMART" id="SM00419">
    <property type="entry name" value="HTH_CRP"/>
    <property type="match status" value="1"/>
</dbReference>
<feature type="domain" description="HTH crp-type" evidence="4">
    <location>
        <begin position="24"/>
        <end position="73"/>
    </location>
</feature>
<gene>
    <name evidence="5" type="ORF">HAHE_16140</name>
</gene>
<dbReference type="Proteomes" id="UP001374893">
    <property type="component" value="Chromosome"/>
</dbReference>
<keyword evidence="1" id="KW-0805">Transcription regulation</keyword>
<dbReference type="InterPro" id="IPR028082">
    <property type="entry name" value="Peripla_BP_I"/>
</dbReference>
<dbReference type="InterPro" id="IPR000524">
    <property type="entry name" value="Tscrpt_reg_HTH_GntR"/>
</dbReference>
<dbReference type="Pfam" id="PF00392">
    <property type="entry name" value="GntR"/>
    <property type="match status" value="1"/>
</dbReference>
<protein>
    <submittedName>
        <fullName evidence="5">GntR family transcriptional regulator</fullName>
    </submittedName>
</protein>
<accession>A0ABN6H2E7</accession>
<evidence type="ECO:0000313" key="6">
    <source>
        <dbReference type="Proteomes" id="UP001374893"/>
    </source>
</evidence>
<proteinExistence type="predicted"/>
<dbReference type="InterPro" id="IPR012318">
    <property type="entry name" value="HTH_CRP"/>
</dbReference>
<name>A0ABN6H2E7_9BACT</name>
<evidence type="ECO:0000256" key="2">
    <source>
        <dbReference type="ARBA" id="ARBA00023125"/>
    </source>
</evidence>
<dbReference type="InterPro" id="IPR036388">
    <property type="entry name" value="WH-like_DNA-bd_sf"/>
</dbReference>
<dbReference type="InterPro" id="IPR036390">
    <property type="entry name" value="WH_DNA-bd_sf"/>
</dbReference>
<organism evidence="5 6">
    <name type="scientific">Haloferula helveola</name>
    <dbReference type="NCBI Taxonomy" id="490095"/>
    <lineage>
        <taxon>Bacteria</taxon>
        <taxon>Pseudomonadati</taxon>
        <taxon>Verrucomicrobiota</taxon>
        <taxon>Verrucomicrobiia</taxon>
        <taxon>Verrucomicrobiales</taxon>
        <taxon>Verrucomicrobiaceae</taxon>
        <taxon>Haloferula</taxon>
    </lineage>
</organism>